<sequence length="35" mass="3952">MEDQKVNQGPGGSQGKWYKYDFLDNATKGSNFTCH</sequence>
<name>A9NM94_PICSI</name>
<protein>
    <submittedName>
        <fullName evidence="1">Uncharacterized protein</fullName>
    </submittedName>
</protein>
<organism evidence="1">
    <name type="scientific">Picea sitchensis</name>
    <name type="common">Sitka spruce</name>
    <name type="synonym">Pinus sitchensis</name>
    <dbReference type="NCBI Taxonomy" id="3332"/>
    <lineage>
        <taxon>Eukaryota</taxon>
        <taxon>Viridiplantae</taxon>
        <taxon>Streptophyta</taxon>
        <taxon>Embryophyta</taxon>
        <taxon>Tracheophyta</taxon>
        <taxon>Spermatophyta</taxon>
        <taxon>Pinopsida</taxon>
        <taxon>Pinidae</taxon>
        <taxon>Conifers I</taxon>
        <taxon>Pinales</taxon>
        <taxon>Pinaceae</taxon>
        <taxon>Picea</taxon>
    </lineage>
</organism>
<accession>A9NM94</accession>
<proteinExistence type="evidence at transcript level"/>
<dbReference type="EMBL" id="EF082394">
    <property type="protein sequence ID" value="ABK21755.1"/>
    <property type="molecule type" value="mRNA"/>
</dbReference>
<reference evidence="1" key="1">
    <citation type="journal article" date="2008" name="BMC Genomics">
        <title>A conifer genomics resource of 200,000 spruce (Picea spp.) ESTs and 6,464 high-quality, sequence-finished full-length cDNAs for Sitka spruce (Picea sitchensis).</title>
        <authorList>
            <person name="Ralph S.G."/>
            <person name="Chun H.J."/>
            <person name="Kolosova N."/>
            <person name="Cooper D."/>
            <person name="Oddy C."/>
            <person name="Ritland C.E."/>
            <person name="Kirkpatrick R."/>
            <person name="Moore R."/>
            <person name="Barber S."/>
            <person name="Holt R.A."/>
            <person name="Jones S.J."/>
            <person name="Marra M.A."/>
            <person name="Douglas C.J."/>
            <person name="Ritland K."/>
            <person name="Bohlmann J."/>
        </authorList>
    </citation>
    <scope>NUCLEOTIDE SEQUENCE</scope>
    <source>
        <tissue evidence="1">Bark</tissue>
    </source>
</reference>
<evidence type="ECO:0000313" key="1">
    <source>
        <dbReference type="EMBL" id="ABK21755.1"/>
    </source>
</evidence>
<dbReference type="AlphaFoldDB" id="A9NM94"/>